<sequence>MTHFFAYGENMASSLSGQFGRMLTYLTYPPHLPATLTEKDSLFRRQHVMEALDDSIRDQEQALAPPLWVPPQHSLLFETTTKKLYKHRSSLQKQVLLKQLYSKLQTTKRHGIIILPTPQKPTPAQTPPAPLQPSSELAYLHNAGHQRYYQRRMMPNQGLLTFPSVNTTTTLQRKRASPPSPISPPYAPKTFCNGSMNDDDDNVPLGTLIPTQHQQKQLHRIGICVI</sequence>
<proteinExistence type="predicted"/>
<evidence type="ECO:0000313" key="2">
    <source>
        <dbReference type="Proteomes" id="UP000078561"/>
    </source>
</evidence>
<name>A0A163JSY2_ABSGL</name>
<protein>
    <submittedName>
        <fullName evidence="1">Uncharacterized protein</fullName>
    </submittedName>
</protein>
<organism evidence="1">
    <name type="scientific">Absidia glauca</name>
    <name type="common">Pin mould</name>
    <dbReference type="NCBI Taxonomy" id="4829"/>
    <lineage>
        <taxon>Eukaryota</taxon>
        <taxon>Fungi</taxon>
        <taxon>Fungi incertae sedis</taxon>
        <taxon>Mucoromycota</taxon>
        <taxon>Mucoromycotina</taxon>
        <taxon>Mucoromycetes</taxon>
        <taxon>Mucorales</taxon>
        <taxon>Cunninghamellaceae</taxon>
        <taxon>Absidia</taxon>
    </lineage>
</organism>
<dbReference type="EMBL" id="LT554016">
    <property type="protein sequence ID" value="SAM02921.1"/>
    <property type="molecule type" value="Genomic_DNA"/>
</dbReference>
<dbReference type="Proteomes" id="UP000078561">
    <property type="component" value="Unassembled WGS sequence"/>
</dbReference>
<evidence type="ECO:0000313" key="1">
    <source>
        <dbReference type="EMBL" id="SAM02921.1"/>
    </source>
</evidence>
<reference evidence="1" key="1">
    <citation type="submission" date="2016-04" db="EMBL/GenBank/DDBJ databases">
        <authorList>
            <person name="Evans L.H."/>
            <person name="Alamgir A."/>
            <person name="Owens N."/>
            <person name="Weber N.D."/>
            <person name="Virtaneva K."/>
            <person name="Barbian K."/>
            <person name="Babar A."/>
            <person name="Rosenke K."/>
        </authorList>
    </citation>
    <scope>NUCLEOTIDE SEQUENCE [LARGE SCALE GENOMIC DNA]</scope>
    <source>
        <strain evidence="1">CBS 101.48</strain>
    </source>
</reference>
<keyword evidence="2" id="KW-1185">Reference proteome</keyword>
<dbReference type="OrthoDB" id="10520336at2759"/>
<dbReference type="AlphaFoldDB" id="A0A163JSY2"/>
<gene>
    <name evidence="1" type="primary">ABSGL_08737.1 scaffold 10421</name>
</gene>
<accession>A0A163JSY2</accession>
<dbReference type="InParanoid" id="A0A163JSY2"/>